<reference evidence="3 4" key="1">
    <citation type="journal article" date="2018" name="Nat. Ecol. Evol.">
        <title>Pezizomycetes genomes reveal the molecular basis of ectomycorrhizal truffle lifestyle.</title>
        <authorList>
            <person name="Murat C."/>
            <person name="Payen T."/>
            <person name="Noel B."/>
            <person name="Kuo A."/>
            <person name="Morin E."/>
            <person name="Chen J."/>
            <person name="Kohler A."/>
            <person name="Krizsan K."/>
            <person name="Balestrini R."/>
            <person name="Da Silva C."/>
            <person name="Montanini B."/>
            <person name="Hainaut M."/>
            <person name="Levati E."/>
            <person name="Barry K.W."/>
            <person name="Belfiori B."/>
            <person name="Cichocki N."/>
            <person name="Clum A."/>
            <person name="Dockter R.B."/>
            <person name="Fauchery L."/>
            <person name="Guy J."/>
            <person name="Iotti M."/>
            <person name="Le Tacon F."/>
            <person name="Lindquist E.A."/>
            <person name="Lipzen A."/>
            <person name="Malagnac F."/>
            <person name="Mello A."/>
            <person name="Molinier V."/>
            <person name="Miyauchi S."/>
            <person name="Poulain J."/>
            <person name="Riccioni C."/>
            <person name="Rubini A."/>
            <person name="Sitrit Y."/>
            <person name="Splivallo R."/>
            <person name="Traeger S."/>
            <person name="Wang M."/>
            <person name="Zifcakova L."/>
            <person name="Wipf D."/>
            <person name="Zambonelli A."/>
            <person name="Paolocci F."/>
            <person name="Nowrousian M."/>
            <person name="Ottonello S."/>
            <person name="Baldrian P."/>
            <person name="Spatafora J.W."/>
            <person name="Henrissat B."/>
            <person name="Nagy L.G."/>
            <person name="Aury J.M."/>
            <person name="Wincker P."/>
            <person name="Grigoriev I.V."/>
            <person name="Bonfante P."/>
            <person name="Martin F.M."/>
        </authorList>
    </citation>
    <scope>NUCLEOTIDE SEQUENCE [LARGE SCALE GENOMIC DNA]</scope>
    <source>
        <strain evidence="3 4">120613-1</strain>
    </source>
</reference>
<dbReference type="InterPro" id="IPR056002">
    <property type="entry name" value="DUF7580"/>
</dbReference>
<sequence>MLEDENHPQWKDPDFLNLWNEALGEHFDAGVRVTQATLKEIEEILQRVQQCRERTKQDSFIKASKAAVDERFWRLGWGLKGKEDLRTLIKTLRVQNQDLKNMRDQREAFQKTLKPKFREPKSYPDSDLMLAHLLAIREVSKTLYDSLAGMPTCSCHDINLRLQFDIDETPEAISDPKLASPIPQARSSLPTIIRITKFRLIVTKEDKHNDSTSQPIRNCSGTCIVITSELGVSMPPFGVTEIDSLCSLMQKLVPESPDNHCLGQIKSLNTVPGRRHFIYCNQPGVLRTSRESLETILDETTLFRDDRLRISLTLSKSLLHLGSYSRSFFQERWRSRDIFFFQALQNPSLTNTVGEPYVAPIFGKVPNSLEAKAEPIDETLSSPARSEQLFSLALTLIEIGFGKRL</sequence>
<gene>
    <name evidence="3" type="ORF">L873DRAFT_1786255</name>
</gene>
<dbReference type="Proteomes" id="UP000276215">
    <property type="component" value="Unassembled WGS sequence"/>
</dbReference>
<feature type="coiled-coil region" evidence="1">
    <location>
        <begin position="82"/>
        <end position="112"/>
    </location>
</feature>
<dbReference type="Pfam" id="PF24476">
    <property type="entry name" value="DUF7580"/>
    <property type="match status" value="1"/>
</dbReference>
<dbReference type="AlphaFoldDB" id="A0A3N4KEY3"/>
<evidence type="ECO:0000313" key="3">
    <source>
        <dbReference type="EMBL" id="RPB04455.1"/>
    </source>
</evidence>
<dbReference type="PANTHER" id="PTHR35186:SF4">
    <property type="entry name" value="PRION-INHIBITION AND PROPAGATION HELO DOMAIN-CONTAINING PROTEIN"/>
    <property type="match status" value="1"/>
</dbReference>
<dbReference type="STRING" id="1336337.A0A3N4KEY3"/>
<dbReference type="OrthoDB" id="5368595at2759"/>
<organism evidence="3 4">
    <name type="scientific">Choiromyces venosus 120613-1</name>
    <dbReference type="NCBI Taxonomy" id="1336337"/>
    <lineage>
        <taxon>Eukaryota</taxon>
        <taxon>Fungi</taxon>
        <taxon>Dikarya</taxon>
        <taxon>Ascomycota</taxon>
        <taxon>Pezizomycotina</taxon>
        <taxon>Pezizomycetes</taxon>
        <taxon>Pezizales</taxon>
        <taxon>Tuberaceae</taxon>
        <taxon>Choiromyces</taxon>
    </lineage>
</organism>
<proteinExistence type="predicted"/>
<dbReference type="EMBL" id="ML120358">
    <property type="protein sequence ID" value="RPB04455.1"/>
    <property type="molecule type" value="Genomic_DNA"/>
</dbReference>
<keyword evidence="1" id="KW-0175">Coiled coil</keyword>
<evidence type="ECO:0000259" key="2">
    <source>
        <dbReference type="Pfam" id="PF24476"/>
    </source>
</evidence>
<name>A0A3N4KEY3_9PEZI</name>
<dbReference type="PANTHER" id="PTHR35186">
    <property type="entry name" value="ANK_REP_REGION DOMAIN-CONTAINING PROTEIN"/>
    <property type="match status" value="1"/>
</dbReference>
<evidence type="ECO:0000313" key="4">
    <source>
        <dbReference type="Proteomes" id="UP000276215"/>
    </source>
</evidence>
<accession>A0A3N4KEY3</accession>
<keyword evidence="4" id="KW-1185">Reference proteome</keyword>
<protein>
    <recommendedName>
        <fullName evidence="2">DUF7580 domain-containing protein</fullName>
    </recommendedName>
</protein>
<evidence type="ECO:0000256" key="1">
    <source>
        <dbReference type="SAM" id="Coils"/>
    </source>
</evidence>
<feature type="domain" description="DUF7580" evidence="2">
    <location>
        <begin position="290"/>
        <end position="405"/>
    </location>
</feature>